<feature type="region of interest" description="Disordered" evidence="1">
    <location>
        <begin position="94"/>
        <end position="119"/>
    </location>
</feature>
<dbReference type="AlphaFoldDB" id="A0AAE1CZ82"/>
<sequence>MAVMIWLDYRPFKTGQPTLKKTLMRRATIDSYHLVTTVTGFRHNWKERIKSDVVVGQGRQRLIFQEPAPPADRLPRIIPACSARVTAPYFNGKARLSDSHGSDGICKKQRLNPSRRDLA</sequence>
<organism evidence="2 3">
    <name type="scientific">Elysia crispata</name>
    <name type="common">lettuce slug</name>
    <dbReference type="NCBI Taxonomy" id="231223"/>
    <lineage>
        <taxon>Eukaryota</taxon>
        <taxon>Metazoa</taxon>
        <taxon>Spiralia</taxon>
        <taxon>Lophotrochozoa</taxon>
        <taxon>Mollusca</taxon>
        <taxon>Gastropoda</taxon>
        <taxon>Heterobranchia</taxon>
        <taxon>Euthyneura</taxon>
        <taxon>Panpulmonata</taxon>
        <taxon>Sacoglossa</taxon>
        <taxon>Placobranchoidea</taxon>
        <taxon>Plakobranchidae</taxon>
        <taxon>Elysia</taxon>
    </lineage>
</organism>
<evidence type="ECO:0000313" key="2">
    <source>
        <dbReference type="EMBL" id="KAK3746788.1"/>
    </source>
</evidence>
<accession>A0AAE1CZ82</accession>
<dbReference type="EMBL" id="JAWDGP010006115">
    <property type="protein sequence ID" value="KAK3746788.1"/>
    <property type="molecule type" value="Genomic_DNA"/>
</dbReference>
<protein>
    <submittedName>
        <fullName evidence="2">Uncharacterized protein</fullName>
    </submittedName>
</protein>
<comment type="caution">
    <text evidence="2">The sequence shown here is derived from an EMBL/GenBank/DDBJ whole genome shotgun (WGS) entry which is preliminary data.</text>
</comment>
<proteinExistence type="predicted"/>
<reference evidence="2" key="1">
    <citation type="journal article" date="2023" name="G3 (Bethesda)">
        <title>A reference genome for the long-term kleptoplast-retaining sea slug Elysia crispata morphotype clarki.</title>
        <authorList>
            <person name="Eastman K.E."/>
            <person name="Pendleton A.L."/>
            <person name="Shaikh M.A."/>
            <person name="Suttiyut T."/>
            <person name="Ogas R."/>
            <person name="Tomko P."/>
            <person name="Gavelis G."/>
            <person name="Widhalm J.R."/>
            <person name="Wisecaver J.H."/>
        </authorList>
    </citation>
    <scope>NUCLEOTIDE SEQUENCE</scope>
    <source>
        <strain evidence="2">ECLA1</strain>
    </source>
</reference>
<evidence type="ECO:0000313" key="3">
    <source>
        <dbReference type="Proteomes" id="UP001283361"/>
    </source>
</evidence>
<evidence type="ECO:0000256" key="1">
    <source>
        <dbReference type="SAM" id="MobiDB-lite"/>
    </source>
</evidence>
<keyword evidence="3" id="KW-1185">Reference proteome</keyword>
<dbReference type="Proteomes" id="UP001283361">
    <property type="component" value="Unassembled WGS sequence"/>
</dbReference>
<gene>
    <name evidence="2" type="ORF">RRG08_031317</name>
</gene>
<name>A0AAE1CZ82_9GAST</name>